<evidence type="ECO:0000256" key="6">
    <source>
        <dbReference type="ARBA" id="ARBA00023002"/>
    </source>
</evidence>
<dbReference type="GO" id="GO:0016746">
    <property type="term" value="F:acyltransferase activity"/>
    <property type="evidence" value="ECO:0007669"/>
    <property type="project" value="InterPro"/>
</dbReference>
<dbReference type="PANTHER" id="PTHR43237">
    <property type="entry name" value="NADP-DEPENDENT MALIC ENZYME"/>
    <property type="match status" value="1"/>
</dbReference>
<feature type="binding site" evidence="10">
    <location>
        <position position="287"/>
    </location>
    <ligand>
        <name>a divalent metal cation</name>
        <dbReference type="ChEBI" id="CHEBI:60240"/>
    </ligand>
</feature>
<keyword evidence="5 9" id="KW-0479">Metal-binding</keyword>
<dbReference type="Gene3D" id="3.40.50.720">
    <property type="entry name" value="NAD(P)-binding Rossmann-like Domain"/>
    <property type="match status" value="1"/>
</dbReference>
<reference evidence="13 14" key="1">
    <citation type="submission" date="2020-07" db="EMBL/GenBank/DDBJ databases">
        <title>Huge and variable diversity of episymbiotic CPR bacteria and DPANN archaea in groundwater ecosystems.</title>
        <authorList>
            <person name="He C.Y."/>
            <person name="Keren R."/>
            <person name="Whittaker M."/>
            <person name="Farag I.F."/>
            <person name="Doudna J."/>
            <person name="Cate J.H.D."/>
            <person name="Banfield J.F."/>
        </authorList>
    </citation>
    <scope>NUCLEOTIDE SEQUENCE [LARGE SCALE GENOMIC DNA]</scope>
    <source>
        <strain evidence="13">NC_groundwater_70_Ag_B-0.1um_54_66</strain>
    </source>
</reference>
<dbReference type="InterPro" id="IPR045213">
    <property type="entry name" value="Malic_NAD-bd_bact_type"/>
</dbReference>
<dbReference type="InterPro" id="IPR037062">
    <property type="entry name" value="Malic_N_dom_sf"/>
</dbReference>
<dbReference type="Pfam" id="PF00390">
    <property type="entry name" value="malic"/>
    <property type="match status" value="1"/>
</dbReference>
<evidence type="ECO:0000256" key="8">
    <source>
        <dbReference type="PIRSR" id="PIRSR036684-1"/>
    </source>
</evidence>
<dbReference type="Pfam" id="PF01515">
    <property type="entry name" value="PTA_PTB"/>
    <property type="match status" value="1"/>
</dbReference>
<dbReference type="CDD" id="cd05311">
    <property type="entry name" value="NAD_bind_2_malic_enz"/>
    <property type="match status" value="1"/>
</dbReference>
<keyword evidence="10" id="KW-0521">NADP</keyword>
<accession>A0A7T5R418</accession>
<dbReference type="InterPro" id="IPR042113">
    <property type="entry name" value="P_AcTrfase_dom1"/>
</dbReference>
<keyword evidence="7" id="KW-0511">Multifunctional enzyme</keyword>
<evidence type="ECO:0000259" key="12">
    <source>
        <dbReference type="SMART" id="SM01274"/>
    </source>
</evidence>
<evidence type="ECO:0000256" key="2">
    <source>
        <dbReference type="ARBA" id="ARBA00001946"/>
    </source>
</evidence>
<dbReference type="Gene3D" id="3.40.50.10950">
    <property type="match status" value="1"/>
</dbReference>
<dbReference type="FunFam" id="3.40.50.720:FF:000095">
    <property type="entry name" value="NADP-dependent malic enzyme"/>
    <property type="match status" value="1"/>
</dbReference>
<dbReference type="InterPro" id="IPR042112">
    <property type="entry name" value="P_AcTrfase_dom2"/>
</dbReference>
<dbReference type="InterPro" id="IPR051674">
    <property type="entry name" value="Malate_Decarboxylase"/>
</dbReference>
<dbReference type="InterPro" id="IPR046346">
    <property type="entry name" value="Aminoacid_DH-like_N_sf"/>
</dbReference>
<dbReference type="GO" id="GO:0016616">
    <property type="term" value="F:oxidoreductase activity, acting on the CH-OH group of donors, NAD or NADP as acceptor"/>
    <property type="evidence" value="ECO:0007669"/>
    <property type="project" value="InterPro"/>
</dbReference>
<feature type="domain" description="Malic enzyme NAD-binding" evidence="11">
    <location>
        <begin position="163"/>
        <end position="400"/>
    </location>
</feature>
<dbReference type="Pfam" id="PF03949">
    <property type="entry name" value="Malic_M"/>
    <property type="match status" value="1"/>
</dbReference>
<gene>
    <name evidence="13" type="ORF">HYS17_05200</name>
</gene>
<dbReference type="SUPFAM" id="SSF53223">
    <property type="entry name" value="Aminoacid dehydrogenase-like, N-terminal domain"/>
    <property type="match status" value="1"/>
</dbReference>
<dbReference type="InterPro" id="IPR012301">
    <property type="entry name" value="Malic_N_dom"/>
</dbReference>
<feature type="domain" description="Malic enzyme N-terminal" evidence="12">
    <location>
        <begin position="18"/>
        <end position="151"/>
    </location>
</feature>
<dbReference type="InterPro" id="IPR036291">
    <property type="entry name" value="NAD(P)-bd_dom_sf"/>
</dbReference>
<feature type="binding site" evidence="10">
    <location>
        <begin position="76"/>
        <end position="83"/>
    </location>
    <ligand>
        <name>NADP(+)</name>
        <dbReference type="ChEBI" id="CHEBI:58349"/>
    </ligand>
</feature>
<dbReference type="InterPro" id="IPR002505">
    <property type="entry name" value="PTA_PTB"/>
</dbReference>
<dbReference type="SMART" id="SM00919">
    <property type="entry name" value="Malic_M"/>
    <property type="match status" value="1"/>
</dbReference>
<dbReference type="Gene3D" id="3.40.50.10380">
    <property type="entry name" value="Malic enzyme, N-terminal domain"/>
    <property type="match status" value="1"/>
</dbReference>
<evidence type="ECO:0000256" key="1">
    <source>
        <dbReference type="ARBA" id="ARBA00001936"/>
    </source>
</evidence>
<protein>
    <submittedName>
        <fullName evidence="13">NADP-dependent malic enzyme</fullName>
    </submittedName>
</protein>
<dbReference type="SMART" id="SM01274">
    <property type="entry name" value="malic"/>
    <property type="match status" value="1"/>
</dbReference>
<comment type="cofactor">
    <cofactor evidence="2">
        <name>Mg(2+)</name>
        <dbReference type="ChEBI" id="CHEBI:18420"/>
    </cofactor>
</comment>
<evidence type="ECO:0000256" key="10">
    <source>
        <dbReference type="PIRSR" id="PIRSR036684-3"/>
    </source>
</evidence>
<dbReference type="PANTHER" id="PTHR43237:SF4">
    <property type="entry name" value="NADP-DEPENDENT MALIC ENZYME"/>
    <property type="match status" value="1"/>
</dbReference>
<evidence type="ECO:0000259" key="11">
    <source>
        <dbReference type="SMART" id="SM00919"/>
    </source>
</evidence>
<feature type="binding site" evidence="9">
    <location>
        <position position="137"/>
    </location>
    <ligand>
        <name>a divalent metal cation</name>
        <dbReference type="ChEBI" id="CHEBI:60240"/>
    </ligand>
</feature>
<dbReference type="Proteomes" id="UP000595362">
    <property type="component" value="Chromosome"/>
</dbReference>
<dbReference type="AlphaFoldDB" id="A0A7T5R418"/>
<dbReference type="GO" id="GO:0051287">
    <property type="term" value="F:NAD binding"/>
    <property type="evidence" value="ECO:0007669"/>
    <property type="project" value="InterPro"/>
</dbReference>
<dbReference type="SUPFAM" id="SSF51735">
    <property type="entry name" value="NAD(P)-binding Rossmann-fold domains"/>
    <property type="match status" value="1"/>
</dbReference>
<dbReference type="InterPro" id="IPR012188">
    <property type="entry name" value="ME_PTA"/>
</dbReference>
<organism evidence="13 14">
    <name type="scientific">Micavibrio aeruginosavorus</name>
    <dbReference type="NCBI Taxonomy" id="349221"/>
    <lineage>
        <taxon>Bacteria</taxon>
        <taxon>Pseudomonadati</taxon>
        <taxon>Bdellovibrionota</taxon>
        <taxon>Bdellovibrionia</taxon>
        <taxon>Bdellovibrionales</taxon>
        <taxon>Pseudobdellovibrionaceae</taxon>
        <taxon>Micavibrio</taxon>
    </lineage>
</organism>
<name>A0A7T5R418_9BACT</name>
<comment type="similarity">
    <text evidence="3">In the N-terminal section; belongs to the malic enzymes family.</text>
</comment>
<evidence type="ECO:0000256" key="5">
    <source>
        <dbReference type="ARBA" id="ARBA00022723"/>
    </source>
</evidence>
<comment type="cofactor">
    <cofactor evidence="1">
        <name>Mn(2+)</name>
        <dbReference type="ChEBI" id="CHEBI:29035"/>
    </cofactor>
</comment>
<dbReference type="EMBL" id="CP066681">
    <property type="protein sequence ID" value="QQG37160.1"/>
    <property type="molecule type" value="Genomic_DNA"/>
</dbReference>
<dbReference type="GO" id="GO:0004470">
    <property type="term" value="F:malic enzyme activity"/>
    <property type="evidence" value="ECO:0007669"/>
    <property type="project" value="InterPro"/>
</dbReference>
<dbReference type="GO" id="GO:0046872">
    <property type="term" value="F:metal ion binding"/>
    <property type="evidence" value="ECO:0007669"/>
    <property type="project" value="UniProtKB-KW"/>
</dbReference>
<evidence type="ECO:0000256" key="4">
    <source>
        <dbReference type="ARBA" id="ARBA00008756"/>
    </source>
</evidence>
<dbReference type="InterPro" id="IPR012302">
    <property type="entry name" value="Malic_NAD-bd"/>
</dbReference>
<evidence type="ECO:0000256" key="9">
    <source>
        <dbReference type="PIRSR" id="PIRSR036684-2"/>
    </source>
</evidence>
<evidence type="ECO:0000256" key="3">
    <source>
        <dbReference type="ARBA" id="ARBA00007686"/>
    </source>
</evidence>
<dbReference type="SUPFAM" id="SSF53659">
    <property type="entry name" value="Isocitrate/Isopropylmalate dehydrogenase-like"/>
    <property type="match status" value="1"/>
</dbReference>
<keyword evidence="6" id="KW-0560">Oxidoreductase</keyword>
<evidence type="ECO:0000256" key="7">
    <source>
        <dbReference type="ARBA" id="ARBA00023268"/>
    </source>
</evidence>
<comment type="similarity">
    <text evidence="4">In the C-terminal section; belongs to the phosphate acetyltransferase and butyryltransferase family.</text>
</comment>
<feature type="binding site" evidence="9">
    <location>
        <position position="136"/>
    </location>
    <ligand>
        <name>a divalent metal cation</name>
        <dbReference type="ChEBI" id="CHEBI:60240"/>
    </ligand>
</feature>
<feature type="binding site" evidence="10">
    <location>
        <position position="162"/>
    </location>
    <ligand>
        <name>a divalent metal cation</name>
        <dbReference type="ChEBI" id="CHEBI:60240"/>
    </ligand>
</feature>
<dbReference type="FunFam" id="3.40.50.10380:FF:000003">
    <property type="entry name" value="NADP-dependent malic enzyme"/>
    <property type="match status" value="1"/>
</dbReference>
<feature type="active site" description="Proton acceptor" evidence="8">
    <location>
        <position position="94"/>
    </location>
</feature>
<evidence type="ECO:0000313" key="13">
    <source>
        <dbReference type="EMBL" id="QQG37160.1"/>
    </source>
</evidence>
<dbReference type="PIRSF" id="PIRSF036684">
    <property type="entry name" value="ME_PTA"/>
    <property type="match status" value="1"/>
</dbReference>
<dbReference type="GO" id="GO:0006108">
    <property type="term" value="P:malate metabolic process"/>
    <property type="evidence" value="ECO:0007669"/>
    <property type="project" value="InterPro"/>
</dbReference>
<evidence type="ECO:0000313" key="14">
    <source>
        <dbReference type="Proteomes" id="UP000595362"/>
    </source>
</evidence>
<proteinExistence type="inferred from homology"/>
<sequence>MKDTLREAALEYHRVPNAGKIAIVPTKAMATQRDLALAYSPGVAAPCEEIEKDPLKALDYTSRGNLVAVISNGTAVLGLGDIGALAAKPVMEGKAVLFKKFANIDSIDIEIDEKNPDKLIEIIASLEPSFGGINLEDIKAPECFEIERRLRERMKIPVFHDDQHGTAIIVGAALTNWLHISKRKITDIKLVTSGAGAAALACLNILVSLGLPKDNIIVTDRQGVVYKGRTEGMDPDKAQYAVETNARSLGDAIEDADVFLGLSAAGVLTKDMVRKMAKAPLILALANPTPEILPEEAREAKPDAVICTGRSDYNNQVNNVLCFPFIFRGALDVGATAINEEMKLACVHAIANLARKEVSAEVAAVYGGEQLSFGLDYMIPKPFDPRLIVELPMAVAKVAMETGVATRPITDWNAYREKLQSYTYRTSMAMRPLFARAKTNPKRVVYCEGEEERVLRAIQVVVDDGLAHPVLIGRRSVVETRIKRLHLRIEEGKDFELIDPESDPRYRDYWTRYHQIMERRGVTPAVARTTLRTNASVIGALMVERGYADAMICGTIGVYRDHLKTITDIIGLQPGVETAAALSLLIMNKGSYFICDTHVNPDPSIAQISEMTLMAAEAVQRFGIKPKIALLSHSNFGTHNNESAFKMRAALSDLRQRAPELEIDGEMHADAALSQSIRQEIMPNSTLHGEANLFVMPNVDAANIAFNMMKVLGDAIAIGPMLLGVERPAHIVSTSITPRGIVNVTAVATVEAQIYEAEHKQETIRQTALNV</sequence>
<dbReference type="Gene3D" id="3.40.50.10750">
    <property type="entry name" value="Isocitrate/Isopropylmalate dehydrogenase-like"/>
    <property type="match status" value="1"/>
</dbReference>